<dbReference type="InterPro" id="IPR040254">
    <property type="entry name" value="Ecm3-like"/>
</dbReference>
<evidence type="ECO:0000256" key="6">
    <source>
        <dbReference type="SAM" id="Phobius"/>
    </source>
</evidence>
<dbReference type="Proteomes" id="UP000190274">
    <property type="component" value="Chromosome G"/>
</dbReference>
<feature type="compositionally biased region" description="Polar residues" evidence="5">
    <location>
        <begin position="217"/>
        <end position="237"/>
    </location>
</feature>
<feature type="compositionally biased region" description="Polar residues" evidence="5">
    <location>
        <begin position="278"/>
        <end position="290"/>
    </location>
</feature>
<feature type="region of interest" description="Disordered" evidence="5">
    <location>
        <begin position="173"/>
        <end position="195"/>
    </location>
</feature>
<feature type="transmembrane region" description="Helical" evidence="6">
    <location>
        <begin position="141"/>
        <end position="165"/>
    </location>
</feature>
<feature type="transmembrane region" description="Helical" evidence="6">
    <location>
        <begin position="512"/>
        <end position="531"/>
    </location>
</feature>
<keyword evidence="3 6" id="KW-1133">Transmembrane helix</keyword>
<feature type="compositionally biased region" description="Low complexity" evidence="5">
    <location>
        <begin position="308"/>
        <end position="320"/>
    </location>
</feature>
<evidence type="ECO:0000256" key="4">
    <source>
        <dbReference type="ARBA" id="ARBA00023136"/>
    </source>
</evidence>
<feature type="compositionally biased region" description="Low complexity" evidence="5">
    <location>
        <begin position="384"/>
        <end position="401"/>
    </location>
</feature>
<dbReference type="AlphaFoldDB" id="A0A1G4JT87"/>
<feature type="region of interest" description="Disordered" evidence="5">
    <location>
        <begin position="217"/>
        <end position="336"/>
    </location>
</feature>
<comment type="subcellular location">
    <subcellularLocation>
        <location evidence="1">Membrane</location>
        <topology evidence="1">Multi-pass membrane protein</topology>
    </subcellularLocation>
</comment>
<evidence type="ECO:0000256" key="2">
    <source>
        <dbReference type="ARBA" id="ARBA00022692"/>
    </source>
</evidence>
<dbReference type="STRING" id="1266660.A0A1G4JT87"/>
<keyword evidence="8" id="KW-1185">Reference proteome</keyword>
<feature type="transmembrane region" description="Helical" evidence="6">
    <location>
        <begin position="551"/>
        <end position="572"/>
    </location>
</feature>
<dbReference type="PANTHER" id="PTHR31274">
    <property type="entry name" value="PROTEIN ECM3"/>
    <property type="match status" value="1"/>
</dbReference>
<feature type="transmembrane region" description="Helical" evidence="6">
    <location>
        <begin position="584"/>
        <end position="605"/>
    </location>
</feature>
<name>A0A1G4JT87_9SACH</name>
<feature type="transmembrane region" description="Helical" evidence="6">
    <location>
        <begin position="422"/>
        <end position="450"/>
    </location>
</feature>
<dbReference type="InterPro" id="IPR004776">
    <property type="entry name" value="Mem_transp_PIN-like"/>
</dbReference>
<evidence type="ECO:0000256" key="1">
    <source>
        <dbReference type="ARBA" id="ARBA00004141"/>
    </source>
</evidence>
<feature type="transmembrane region" description="Helical" evidence="6">
    <location>
        <begin position="6"/>
        <end position="30"/>
    </location>
</feature>
<dbReference type="EMBL" id="LT598457">
    <property type="protein sequence ID" value="SCU93931.1"/>
    <property type="molecule type" value="Genomic_DNA"/>
</dbReference>
<feature type="transmembrane region" description="Helical" evidence="6">
    <location>
        <begin position="72"/>
        <end position="92"/>
    </location>
</feature>
<dbReference type="Pfam" id="PF03547">
    <property type="entry name" value="Mem_trans"/>
    <property type="match status" value="1"/>
</dbReference>
<reference evidence="8" key="1">
    <citation type="submission" date="2016-03" db="EMBL/GenBank/DDBJ databases">
        <authorList>
            <person name="Devillers H."/>
        </authorList>
    </citation>
    <scope>NUCLEOTIDE SEQUENCE [LARGE SCALE GENOMIC DNA]</scope>
</reference>
<feature type="compositionally biased region" description="Basic and acidic residues" evidence="5">
    <location>
        <begin position="238"/>
        <end position="248"/>
    </location>
</feature>
<feature type="region of interest" description="Disordered" evidence="5">
    <location>
        <begin position="351"/>
        <end position="406"/>
    </location>
</feature>
<organism evidence="7 8">
    <name type="scientific">Lachancea dasiensis</name>
    <dbReference type="NCBI Taxonomy" id="1072105"/>
    <lineage>
        <taxon>Eukaryota</taxon>
        <taxon>Fungi</taxon>
        <taxon>Dikarya</taxon>
        <taxon>Ascomycota</taxon>
        <taxon>Saccharomycotina</taxon>
        <taxon>Saccharomycetes</taxon>
        <taxon>Saccharomycetales</taxon>
        <taxon>Saccharomycetaceae</taxon>
        <taxon>Lachancea</taxon>
    </lineage>
</organism>
<feature type="transmembrane region" description="Helical" evidence="6">
    <location>
        <begin position="104"/>
        <end position="121"/>
    </location>
</feature>
<keyword evidence="4 6" id="KW-0472">Membrane</keyword>
<feature type="transmembrane region" description="Helical" evidence="6">
    <location>
        <begin position="480"/>
        <end position="500"/>
    </location>
</feature>
<gene>
    <name evidence="7" type="ORF">LADA_0G05622G</name>
</gene>
<sequence length="611" mass="67490">MSIGLGVAIYAAVKPVLKIYVIIFVGFLLAKYNLVTVETSRGISNMVVNAILPCLTFNKIVGNISAKDIKEVGVLVLTAFVIFATGGVCAYLTKWVANSPRQWYWGLLFAGVFPNISDLPIAYVQSMSNGSVFNSSQVDRGVAYCCIFLTTQSFLMMNFGMFRIVGLDFREPQKDDEQQVESTSPANFSHGRAESVITDEHGNALQSWLSDKAKSNASVGRNYNTTDAGSVTGNNSSQDERTLEHEQDPVPFDAQSIPSSSLSSNSEYSVDALPSVSRRGSTMSRRTQGHSMAPVPIPSPIEKMATVRSNSSQRSAGSQSRRGKKHRRPSQTMNDVINEYSAARRIKTGEMDLTHPLSLTQEVGEDNAFSRDDSDISDDENEFTPTRTTDNTLSRTNSNRSTRSRKKAGKISAIVKRYKLGWLLYILINFCRPASLGALLGILCCMIPWVKALFVHTYVHVHEAPDGEPVLNFLMDFTGYIGNACVPLGLLLLGGTLARLEIKSLPKGFWKTTAIMTTFRLVILPIIGIAWADKLYDINWIENDIAKFVVILTWAMPSATAQVYFTAFYTPLEGNHVQMDCLSVFFMCQYAFLFITLSVVVSYALKADLKV</sequence>
<evidence type="ECO:0000313" key="8">
    <source>
        <dbReference type="Proteomes" id="UP000190274"/>
    </source>
</evidence>
<feature type="compositionally biased region" description="Low complexity" evidence="5">
    <location>
        <begin position="256"/>
        <end position="269"/>
    </location>
</feature>
<evidence type="ECO:0000313" key="7">
    <source>
        <dbReference type="EMBL" id="SCU93931.1"/>
    </source>
</evidence>
<dbReference type="GO" id="GO:0016020">
    <property type="term" value="C:membrane"/>
    <property type="evidence" value="ECO:0007669"/>
    <property type="project" value="UniProtKB-SubCell"/>
</dbReference>
<evidence type="ECO:0000256" key="3">
    <source>
        <dbReference type="ARBA" id="ARBA00022989"/>
    </source>
</evidence>
<keyword evidence="2 6" id="KW-0812">Transmembrane</keyword>
<evidence type="ECO:0000256" key="5">
    <source>
        <dbReference type="SAM" id="MobiDB-lite"/>
    </source>
</evidence>
<dbReference type="OrthoDB" id="435607at2759"/>
<protein>
    <submittedName>
        <fullName evidence="7">LADA_0G05622g1_1</fullName>
    </submittedName>
</protein>
<accession>A0A1G4JT87</accession>
<proteinExistence type="predicted"/>
<dbReference type="GO" id="GO:0055085">
    <property type="term" value="P:transmembrane transport"/>
    <property type="evidence" value="ECO:0007669"/>
    <property type="project" value="InterPro"/>
</dbReference>
<dbReference type="PANTHER" id="PTHR31274:SF1">
    <property type="entry name" value="AGL149CP"/>
    <property type="match status" value="1"/>
</dbReference>